<keyword evidence="6 9" id="KW-1133">Transmembrane helix</keyword>
<dbReference type="Pfam" id="PF03845">
    <property type="entry name" value="Spore_permease"/>
    <property type="match status" value="1"/>
</dbReference>
<organism evidence="10 11">
    <name type="scientific">Wansuia hejianensis</name>
    <dbReference type="NCBI Taxonomy" id="2763667"/>
    <lineage>
        <taxon>Bacteria</taxon>
        <taxon>Bacillati</taxon>
        <taxon>Bacillota</taxon>
        <taxon>Clostridia</taxon>
        <taxon>Lachnospirales</taxon>
        <taxon>Lachnospiraceae</taxon>
        <taxon>Wansuia</taxon>
    </lineage>
</organism>
<evidence type="ECO:0000256" key="5">
    <source>
        <dbReference type="ARBA" id="ARBA00022692"/>
    </source>
</evidence>
<evidence type="ECO:0000256" key="6">
    <source>
        <dbReference type="ARBA" id="ARBA00022989"/>
    </source>
</evidence>
<accession>A0A7G9GCS8</accession>
<comment type="subcellular location">
    <subcellularLocation>
        <location evidence="1">Membrane</location>
        <topology evidence="1">Multi-pass membrane protein</topology>
    </subcellularLocation>
</comment>
<proteinExistence type="inferred from homology"/>
<keyword evidence="3" id="KW-0813">Transport</keyword>
<keyword evidence="11" id="KW-1185">Reference proteome</keyword>
<evidence type="ECO:0000256" key="4">
    <source>
        <dbReference type="ARBA" id="ARBA00022544"/>
    </source>
</evidence>
<dbReference type="InterPro" id="IPR004761">
    <property type="entry name" value="Spore_GerAB"/>
</dbReference>
<keyword evidence="4" id="KW-0309">Germination</keyword>
<feature type="transmembrane region" description="Helical" evidence="9">
    <location>
        <begin position="182"/>
        <end position="202"/>
    </location>
</feature>
<evidence type="ECO:0000256" key="1">
    <source>
        <dbReference type="ARBA" id="ARBA00004141"/>
    </source>
</evidence>
<feature type="transmembrane region" description="Helical" evidence="9">
    <location>
        <begin position="270"/>
        <end position="292"/>
    </location>
</feature>
<protein>
    <submittedName>
        <fullName evidence="10">GerAB/ArcD/ProY family transporter</fullName>
    </submittedName>
</protein>
<dbReference type="GO" id="GO:0016020">
    <property type="term" value="C:membrane"/>
    <property type="evidence" value="ECO:0007669"/>
    <property type="project" value="UniProtKB-SubCell"/>
</dbReference>
<evidence type="ECO:0000256" key="7">
    <source>
        <dbReference type="ARBA" id="ARBA00023136"/>
    </source>
</evidence>
<sequence>MMFSDNQRISRRQLKRQMILSLVGILLLFQAGEMAAGGGNSLAGMLIGLALLILYLFFLVRASAAYSNLERYFGCIGKWLITLVYLSFLVLSGSFLLEKVSFVTERYLLSGVPLPVISAVFILAACLGMGNEVQRRGRLAELAFPWVLVLLVLLLVFAAFHLHQPDFSLMEPWSAETITEGAYQYFTMGTSVSLVAFILVRVDKGSKVKKGGTFRSLAIGLLIVTLILLATVAVLLGVYGFKGIQKMEFPILDLMAGTSLPGNFLKRFDIVWLTVLIFSLLFTLGSVLFYGCWLTGRNGVRRDWTRIIMVALIWLGSLIGWSGKTISDIYATILQDIYAPLFLLITILALWAQKRIRNEKERGDAKHEEQREEEPEKAAE</sequence>
<gene>
    <name evidence="10" type="ORF">H9Q79_17445</name>
</gene>
<dbReference type="Proteomes" id="UP000515860">
    <property type="component" value="Chromosome"/>
</dbReference>
<feature type="region of interest" description="Disordered" evidence="8">
    <location>
        <begin position="360"/>
        <end position="380"/>
    </location>
</feature>
<keyword evidence="5 9" id="KW-0812">Transmembrane</keyword>
<dbReference type="AlphaFoldDB" id="A0A7G9GCS8"/>
<dbReference type="EMBL" id="CP060635">
    <property type="protein sequence ID" value="QNM08610.1"/>
    <property type="molecule type" value="Genomic_DNA"/>
</dbReference>
<feature type="transmembrane region" description="Helical" evidence="9">
    <location>
        <begin position="76"/>
        <end position="96"/>
    </location>
</feature>
<dbReference type="KEGG" id="whj:H9Q79_17445"/>
<dbReference type="RefSeq" id="WP_249328832.1">
    <property type="nucleotide sequence ID" value="NZ_CP060635.1"/>
</dbReference>
<feature type="transmembrane region" description="Helical" evidence="9">
    <location>
        <begin position="214"/>
        <end position="241"/>
    </location>
</feature>
<comment type="similarity">
    <text evidence="2">Belongs to the amino acid-polyamine-organocation (APC) superfamily. Spore germination protein (SGP) (TC 2.A.3.9) family.</text>
</comment>
<feature type="transmembrane region" description="Helical" evidence="9">
    <location>
        <begin position="304"/>
        <end position="323"/>
    </location>
</feature>
<name>A0A7G9GCS8_9FIRM</name>
<feature type="transmembrane region" description="Helical" evidence="9">
    <location>
        <begin position="142"/>
        <end position="162"/>
    </location>
</feature>
<evidence type="ECO:0000256" key="8">
    <source>
        <dbReference type="SAM" id="MobiDB-lite"/>
    </source>
</evidence>
<evidence type="ECO:0000256" key="2">
    <source>
        <dbReference type="ARBA" id="ARBA00007998"/>
    </source>
</evidence>
<dbReference type="PANTHER" id="PTHR34975">
    <property type="entry name" value="SPORE GERMINATION PROTEIN A2"/>
    <property type="match status" value="1"/>
</dbReference>
<evidence type="ECO:0000256" key="9">
    <source>
        <dbReference type="SAM" id="Phobius"/>
    </source>
</evidence>
<keyword evidence="7 9" id="KW-0472">Membrane</keyword>
<dbReference type="GO" id="GO:0009847">
    <property type="term" value="P:spore germination"/>
    <property type="evidence" value="ECO:0007669"/>
    <property type="project" value="InterPro"/>
</dbReference>
<evidence type="ECO:0000256" key="3">
    <source>
        <dbReference type="ARBA" id="ARBA00022448"/>
    </source>
</evidence>
<evidence type="ECO:0000313" key="10">
    <source>
        <dbReference type="EMBL" id="QNM08610.1"/>
    </source>
</evidence>
<feature type="transmembrane region" description="Helical" evidence="9">
    <location>
        <begin position="329"/>
        <end position="352"/>
    </location>
</feature>
<reference evidence="10 11" key="1">
    <citation type="submission" date="2020-08" db="EMBL/GenBank/DDBJ databases">
        <authorList>
            <person name="Liu C."/>
            <person name="Sun Q."/>
        </authorList>
    </citation>
    <scope>NUCLEOTIDE SEQUENCE [LARGE SCALE GENOMIC DNA]</scope>
    <source>
        <strain evidence="10 11">NSJ-29</strain>
    </source>
</reference>
<feature type="transmembrane region" description="Helical" evidence="9">
    <location>
        <begin position="108"/>
        <end position="130"/>
    </location>
</feature>
<dbReference type="PANTHER" id="PTHR34975:SF2">
    <property type="entry name" value="SPORE GERMINATION PROTEIN A2"/>
    <property type="match status" value="1"/>
</dbReference>
<evidence type="ECO:0000313" key="11">
    <source>
        <dbReference type="Proteomes" id="UP000515860"/>
    </source>
</evidence>
<feature type="transmembrane region" description="Helical" evidence="9">
    <location>
        <begin position="45"/>
        <end position="64"/>
    </location>
</feature>